<dbReference type="SMART" id="SM00645">
    <property type="entry name" value="Pept_C1"/>
    <property type="match status" value="1"/>
</dbReference>
<dbReference type="SUPFAM" id="SSF57277">
    <property type="entry name" value="Granulin repeat"/>
    <property type="match status" value="1"/>
</dbReference>
<dbReference type="InterPro" id="IPR000118">
    <property type="entry name" value="Granulin"/>
</dbReference>
<evidence type="ECO:0000256" key="7">
    <source>
        <dbReference type="SAM" id="Coils"/>
    </source>
</evidence>
<feature type="chain" id="PRO_5027103604" description="Low-temperature-induced cysteine proteinase-like" evidence="9">
    <location>
        <begin position="30"/>
        <end position="533"/>
    </location>
</feature>
<evidence type="ECO:0000259" key="11">
    <source>
        <dbReference type="SMART" id="SM00645"/>
    </source>
</evidence>
<feature type="domain" description="Cathepsin propeptide inhibitor" evidence="12">
    <location>
        <begin position="54"/>
        <end position="112"/>
    </location>
</feature>
<feature type="region of interest" description="Disordered" evidence="8">
    <location>
        <begin position="380"/>
        <end position="414"/>
    </location>
</feature>
<evidence type="ECO:0000256" key="5">
    <source>
        <dbReference type="ARBA" id="ARBA00023157"/>
    </source>
</evidence>
<feature type="compositionally biased region" description="Pro residues" evidence="8">
    <location>
        <begin position="387"/>
        <end position="414"/>
    </location>
</feature>
<evidence type="ECO:0000259" key="12">
    <source>
        <dbReference type="SMART" id="SM00848"/>
    </source>
</evidence>
<name>A0A6N2N9K6_SALVM</name>
<dbReference type="FunFam" id="3.90.70.10:FF:000177">
    <property type="entry name" value="Cysteine proteinase RD21A"/>
    <property type="match status" value="1"/>
</dbReference>
<evidence type="ECO:0000256" key="2">
    <source>
        <dbReference type="ARBA" id="ARBA00022670"/>
    </source>
</evidence>
<evidence type="ECO:0000313" key="13">
    <source>
        <dbReference type="EMBL" id="VFU62571.1"/>
    </source>
</evidence>
<dbReference type="InterPro" id="IPR039417">
    <property type="entry name" value="Peptidase_C1A_papain-like"/>
</dbReference>
<evidence type="ECO:0000256" key="8">
    <source>
        <dbReference type="SAM" id="MobiDB-lite"/>
    </source>
</evidence>
<dbReference type="SUPFAM" id="SSF54001">
    <property type="entry name" value="Cysteine proteinases"/>
    <property type="match status" value="1"/>
</dbReference>
<dbReference type="InterPro" id="IPR025661">
    <property type="entry name" value="Pept_asp_AS"/>
</dbReference>
<dbReference type="SMART" id="SM00848">
    <property type="entry name" value="Inhibitor_I29"/>
    <property type="match status" value="1"/>
</dbReference>
<dbReference type="PROSITE" id="PS00639">
    <property type="entry name" value="THIOL_PROTEASE_HIS"/>
    <property type="match status" value="1"/>
</dbReference>
<keyword evidence="2" id="KW-0645">Protease</keyword>
<reference evidence="13" key="1">
    <citation type="submission" date="2019-03" db="EMBL/GenBank/DDBJ databases">
        <authorList>
            <person name="Mank J."/>
            <person name="Almeida P."/>
        </authorList>
    </citation>
    <scope>NUCLEOTIDE SEQUENCE</scope>
    <source>
        <strain evidence="13">78183</strain>
    </source>
</reference>
<dbReference type="InterPro" id="IPR013201">
    <property type="entry name" value="Prot_inhib_I29"/>
</dbReference>
<dbReference type="Gene3D" id="3.90.70.10">
    <property type="entry name" value="Cysteine proteinases"/>
    <property type="match status" value="1"/>
</dbReference>
<comment type="similarity">
    <text evidence="1">Belongs to the peptidase C1 family.</text>
</comment>
<keyword evidence="4" id="KW-0788">Thiol protease</keyword>
<dbReference type="Pfam" id="PF08246">
    <property type="entry name" value="Inhibitor_I29"/>
    <property type="match status" value="1"/>
</dbReference>
<dbReference type="PRINTS" id="PR00705">
    <property type="entry name" value="PAPAIN"/>
</dbReference>
<evidence type="ECO:0008006" key="14">
    <source>
        <dbReference type="Google" id="ProtNLM"/>
    </source>
</evidence>
<feature type="domain" description="Granulins" evidence="10">
    <location>
        <begin position="418"/>
        <end position="473"/>
    </location>
</feature>
<evidence type="ECO:0000256" key="4">
    <source>
        <dbReference type="ARBA" id="ARBA00022807"/>
    </source>
</evidence>
<evidence type="ECO:0000259" key="10">
    <source>
        <dbReference type="SMART" id="SM00277"/>
    </source>
</evidence>
<protein>
    <recommendedName>
        <fullName evidence="14">Low-temperature-induced cysteine proteinase-like</fullName>
    </recommendedName>
</protein>
<keyword evidence="5" id="KW-1015">Disulfide bond</keyword>
<organism evidence="13">
    <name type="scientific">Salix viminalis</name>
    <name type="common">Common osier</name>
    <name type="synonym">Basket willow</name>
    <dbReference type="NCBI Taxonomy" id="40686"/>
    <lineage>
        <taxon>Eukaryota</taxon>
        <taxon>Viridiplantae</taxon>
        <taxon>Streptophyta</taxon>
        <taxon>Embryophyta</taxon>
        <taxon>Tracheophyta</taxon>
        <taxon>Spermatophyta</taxon>
        <taxon>Magnoliopsida</taxon>
        <taxon>eudicotyledons</taxon>
        <taxon>Gunneridae</taxon>
        <taxon>Pentapetalae</taxon>
        <taxon>rosids</taxon>
        <taxon>fabids</taxon>
        <taxon>Malpighiales</taxon>
        <taxon>Salicaceae</taxon>
        <taxon>Saliceae</taxon>
        <taxon>Salix</taxon>
    </lineage>
</organism>
<dbReference type="InterPro" id="IPR013128">
    <property type="entry name" value="Peptidase_C1A"/>
</dbReference>
<gene>
    <name evidence="13" type="ORF">SVIM_LOCUS473445</name>
</gene>
<keyword evidence="3" id="KW-0378">Hydrolase</keyword>
<dbReference type="Pfam" id="PF00396">
    <property type="entry name" value="Granulin"/>
    <property type="match status" value="1"/>
</dbReference>
<dbReference type="GO" id="GO:0006508">
    <property type="term" value="P:proteolysis"/>
    <property type="evidence" value="ECO:0007669"/>
    <property type="project" value="UniProtKB-KW"/>
</dbReference>
<keyword evidence="7" id="KW-0175">Coiled coil</keyword>
<dbReference type="PROSITE" id="PS00640">
    <property type="entry name" value="THIOL_PROTEASE_ASN"/>
    <property type="match status" value="1"/>
</dbReference>
<dbReference type="SMART" id="SM00277">
    <property type="entry name" value="GRAN"/>
    <property type="match status" value="1"/>
</dbReference>
<accession>A0A6N2N9K6</accession>
<dbReference type="CDD" id="cd02248">
    <property type="entry name" value="Peptidase_C1A"/>
    <property type="match status" value="1"/>
</dbReference>
<evidence type="ECO:0000256" key="1">
    <source>
        <dbReference type="ARBA" id="ARBA00008455"/>
    </source>
</evidence>
<evidence type="ECO:0000256" key="6">
    <source>
        <dbReference type="ARBA" id="ARBA00023180"/>
    </source>
</evidence>
<dbReference type="Gene3D" id="2.10.25.160">
    <property type="entry name" value="Granulin"/>
    <property type="match status" value="1"/>
</dbReference>
<evidence type="ECO:0000256" key="9">
    <source>
        <dbReference type="SAM" id="SignalP"/>
    </source>
</evidence>
<feature type="domain" description="Peptidase C1A papain C-terminal" evidence="11">
    <location>
        <begin position="144"/>
        <end position="379"/>
    </location>
</feature>
<dbReference type="InterPro" id="IPR038765">
    <property type="entry name" value="Papain-like_cys_pep_sf"/>
</dbReference>
<dbReference type="GO" id="GO:0008234">
    <property type="term" value="F:cysteine-type peptidase activity"/>
    <property type="evidence" value="ECO:0007669"/>
    <property type="project" value="UniProtKB-KW"/>
</dbReference>
<dbReference type="PANTHER" id="PTHR12411">
    <property type="entry name" value="CYSTEINE PROTEASE FAMILY C1-RELATED"/>
    <property type="match status" value="1"/>
</dbReference>
<dbReference type="AlphaFoldDB" id="A0A6N2N9K6"/>
<feature type="signal peptide" evidence="9">
    <location>
        <begin position="1"/>
        <end position="29"/>
    </location>
</feature>
<keyword evidence="6" id="KW-0325">Glycoprotein</keyword>
<dbReference type="InterPro" id="IPR037277">
    <property type="entry name" value="Granulin_sf"/>
</dbReference>
<feature type="coiled-coil region" evidence="7">
    <location>
        <begin position="54"/>
        <end position="88"/>
    </location>
</feature>
<keyword evidence="9" id="KW-0732">Signal</keyword>
<dbReference type="Pfam" id="PF00112">
    <property type="entry name" value="Peptidase_C1"/>
    <property type="match status" value="1"/>
</dbReference>
<evidence type="ECO:0000256" key="3">
    <source>
        <dbReference type="ARBA" id="ARBA00022801"/>
    </source>
</evidence>
<dbReference type="InterPro" id="IPR025660">
    <property type="entry name" value="Pept_his_AS"/>
</dbReference>
<sequence>MLSEMDFKKSQMVHTIFLLLAALTCLSSSLPSEYSIVGNDFSELLSDDRIVEIFQQWRARHQKAYKHVEEAERRFANFKRNLKYIIEKTGKETALRHRVGLNKFADLSNEEFRELYLSKVKKPISKRSMNADDRSQRSLQSCDAPSSLDWRKKGAVTAVKDQGDCEMKCLGEKTITGSGNEMFTGSCWSFSTTGAIEGINAIVTSDLISLSEQELVDCDSTNYGCEGGYMDYAFEWVVNNGGIDTEANYPYTGVDGTCNTTKEEIKVVSIDGYTDVDETDSALLCAAVQQPISVGMDGSALDFQLYTGGIYDGDCSDDPDDIDHAVLIVGYGSENGDDYWIVKNSWGTSWGLEGYFYIKRNTDLPYGVCAINAMASYPTKEASAPSPTSPPSPPSPPPPPPPPPTPVPPPPSPQPSDCGDFSYCPSDETCCCLLELFDYCLVYGCCSYENAVCCADSDYCCPGDYPICDVGRRALPQEPGRSSGSGCKETTYGEAQVSLEQAGGENENRTTMFYSGGGTPLLQCAEKKMEQSL</sequence>
<dbReference type="EMBL" id="CAADRP010002152">
    <property type="protein sequence ID" value="VFU62571.1"/>
    <property type="molecule type" value="Genomic_DNA"/>
</dbReference>
<proteinExistence type="inferred from homology"/>
<dbReference type="InterPro" id="IPR000668">
    <property type="entry name" value="Peptidase_C1A_C"/>
</dbReference>